<keyword evidence="9 10" id="KW-0119">Carbohydrate metabolism</keyword>
<dbReference type="InterPro" id="IPR044143">
    <property type="entry name" value="GlgB_N_E_set_prok"/>
</dbReference>
<dbReference type="Gene3D" id="3.20.20.80">
    <property type="entry name" value="Glycosidases"/>
    <property type="match status" value="1"/>
</dbReference>
<dbReference type="NCBIfam" id="NF008967">
    <property type="entry name" value="PRK12313.1"/>
    <property type="match status" value="1"/>
</dbReference>
<dbReference type="EMBL" id="QQBB01000002">
    <property type="protein sequence ID" value="RDI61246.1"/>
    <property type="molecule type" value="Genomic_DNA"/>
</dbReference>
<comment type="caution">
    <text evidence="13">The sequence shown here is derived from an EMBL/GenBank/DDBJ whole genome shotgun (WGS) entry which is preliminary data.</text>
</comment>
<evidence type="ECO:0000256" key="2">
    <source>
        <dbReference type="ARBA" id="ARBA00002953"/>
    </source>
</evidence>
<dbReference type="UniPathway" id="UPA00164"/>
<dbReference type="GO" id="GO:0005829">
    <property type="term" value="C:cytosol"/>
    <property type="evidence" value="ECO:0007669"/>
    <property type="project" value="TreeGrafter"/>
</dbReference>
<dbReference type="InterPro" id="IPR004193">
    <property type="entry name" value="Glyco_hydro_13_N"/>
</dbReference>
<evidence type="ECO:0000256" key="10">
    <source>
        <dbReference type="HAMAP-Rule" id="MF_00685"/>
    </source>
</evidence>
<keyword evidence="5 10" id="KW-0321">Glycogen metabolism</keyword>
<dbReference type="CDD" id="cd02855">
    <property type="entry name" value="E_set_GBE_prok_N"/>
    <property type="match status" value="1"/>
</dbReference>
<dbReference type="GO" id="GO:0004553">
    <property type="term" value="F:hydrolase activity, hydrolyzing O-glycosyl compounds"/>
    <property type="evidence" value="ECO:0007669"/>
    <property type="project" value="InterPro"/>
</dbReference>
<evidence type="ECO:0000259" key="12">
    <source>
        <dbReference type="SMART" id="SM00642"/>
    </source>
</evidence>
<evidence type="ECO:0000256" key="4">
    <source>
        <dbReference type="ARBA" id="ARBA00009000"/>
    </source>
</evidence>
<dbReference type="SUPFAM" id="SSF51445">
    <property type="entry name" value="(Trans)glycosidases"/>
    <property type="match status" value="1"/>
</dbReference>
<dbReference type="InterPro" id="IPR013780">
    <property type="entry name" value="Glyco_hydro_b"/>
</dbReference>
<evidence type="ECO:0000256" key="3">
    <source>
        <dbReference type="ARBA" id="ARBA00004964"/>
    </source>
</evidence>
<gene>
    <name evidence="10" type="primary">glgB</name>
    <name evidence="13" type="ORF">DES45_102641</name>
</gene>
<dbReference type="NCBIfam" id="TIGR01515">
    <property type="entry name" value="branching_enzym"/>
    <property type="match status" value="1"/>
</dbReference>
<comment type="function">
    <text evidence="2 10">Catalyzes the formation of the alpha-1,6-glucosidic linkages in glycogen by scission of a 1,4-alpha-linked oligosaccharide from growing alpha-1,4-glucan chains and the subsequent attachment of the oligosaccharide to the alpha-1,6 position.</text>
</comment>
<dbReference type="Gene3D" id="2.60.40.10">
    <property type="entry name" value="Immunoglobulins"/>
    <property type="match status" value="2"/>
</dbReference>
<organism evidence="13 14">
    <name type="scientific">Microvirga subterranea</name>
    <dbReference type="NCBI Taxonomy" id="186651"/>
    <lineage>
        <taxon>Bacteria</taxon>
        <taxon>Pseudomonadati</taxon>
        <taxon>Pseudomonadota</taxon>
        <taxon>Alphaproteobacteria</taxon>
        <taxon>Hyphomicrobiales</taxon>
        <taxon>Methylobacteriaceae</taxon>
        <taxon>Microvirga</taxon>
    </lineage>
</organism>
<dbReference type="InterPro" id="IPR017853">
    <property type="entry name" value="GH"/>
</dbReference>
<sequence length="756" mass="85307">MTTEVEIAARMAADSTRNRSRTNRLDTHAIDAVVIGQHRNPFAVLGPHQIATGVWEIRAFIPDARNVEILGWDRDTVLATMERRQEAGFFAGVVKADQRPGYRLRVENLHGSETRYDPYSYGPILSDQDLSRIRDVGSDAPYRILGAHQATIGEVEGFLFAVWAPTASLISVVGDFNSWDGRIHVMRLRHGMGVWELFIPGLKAGTRYKFEIKGPDGHTLPLRADPMAFATEQPPATASVLHAAKDFSWNDQGWIAERSAQDQRKTPMSIYECHLGSWARVSSEGNRYLTYREMAERLIPYVRDLGFTHIELLPITEYPFDGSWGYQPVSLFAPTSRFGTPEDFAAFVDAAHEAGIGLILDWVPGHFPNDPHGLGYFDGTHLYEHADPRQGYHQDWGTYIYNYGRQEVSAFLVANARFWLERYHLDGLRVDAVASMLYLDYSRRPGEWVPNRYGGNENLEAIDFLRRMNETVYSTSPGTLTIAEESTAWPGVSHPTYTGGLGFGFKWNMGWMHDTLRFISKDPVHRRYHHHDLTFGLLYAFTENFILPLSHDEVVHGKGSMLGKMPGDRWQRFANLRAYYGFMWGHPGKKLLFMGGEIAQEREWNHDTGLDWHLLDDPYHRGVHSLIRDLNRVYRDHPALHERDTEASGFQWLISDDAENSVIAWARRGESDDSIVVVISNFTPVPRSGYRIGVPLPGFYQEIMNTDAEGYGGSNVGNLGGVAAEETESHGHPCSLSLTLPPLGTIMLARSPSQNG</sequence>
<dbReference type="SMART" id="SM00642">
    <property type="entry name" value="Aamy"/>
    <property type="match status" value="1"/>
</dbReference>
<accession>A0A370HRT3</accession>
<dbReference type="GO" id="GO:0043169">
    <property type="term" value="F:cation binding"/>
    <property type="evidence" value="ECO:0007669"/>
    <property type="project" value="InterPro"/>
</dbReference>
<comment type="pathway">
    <text evidence="3 10">Glycan biosynthesis; glycogen biosynthesis.</text>
</comment>
<dbReference type="SUPFAM" id="SSF51011">
    <property type="entry name" value="Glycosyl hydrolase domain"/>
    <property type="match status" value="1"/>
</dbReference>
<dbReference type="Pfam" id="PF02806">
    <property type="entry name" value="Alpha-amylase_C"/>
    <property type="match status" value="1"/>
</dbReference>
<dbReference type="PIRSF" id="PIRSF000463">
    <property type="entry name" value="GlgB"/>
    <property type="match status" value="1"/>
</dbReference>
<dbReference type="HAMAP" id="MF_00685">
    <property type="entry name" value="GlgB"/>
    <property type="match status" value="1"/>
</dbReference>
<dbReference type="AlphaFoldDB" id="A0A370HRT3"/>
<dbReference type="InterPro" id="IPR054169">
    <property type="entry name" value="GlgB_N"/>
</dbReference>
<evidence type="ECO:0000256" key="6">
    <source>
        <dbReference type="ARBA" id="ARBA00022676"/>
    </source>
</evidence>
<dbReference type="InterPro" id="IPR006407">
    <property type="entry name" value="GlgB"/>
</dbReference>
<dbReference type="CDD" id="cd11322">
    <property type="entry name" value="AmyAc_Glg_BE"/>
    <property type="match status" value="1"/>
</dbReference>
<keyword evidence="14" id="KW-1185">Reference proteome</keyword>
<dbReference type="InterPro" id="IPR006047">
    <property type="entry name" value="GH13_cat_dom"/>
</dbReference>
<evidence type="ECO:0000313" key="14">
    <source>
        <dbReference type="Proteomes" id="UP000254925"/>
    </source>
</evidence>
<dbReference type="NCBIfam" id="NF003811">
    <property type="entry name" value="PRK05402.1"/>
    <property type="match status" value="1"/>
</dbReference>
<dbReference type="Pfam" id="PF00128">
    <property type="entry name" value="Alpha-amylase"/>
    <property type="match status" value="1"/>
</dbReference>
<dbReference type="Pfam" id="PF02922">
    <property type="entry name" value="CBM_48"/>
    <property type="match status" value="1"/>
</dbReference>
<dbReference type="Gene3D" id="2.60.40.1180">
    <property type="entry name" value="Golgi alpha-mannosidase II"/>
    <property type="match status" value="1"/>
</dbReference>
<comment type="catalytic activity">
    <reaction evidence="1 10">
        <text>Transfers a segment of a (1-&gt;4)-alpha-D-glucan chain to a primary hydroxy group in a similar glucan chain.</text>
        <dbReference type="EC" id="2.4.1.18"/>
    </reaction>
</comment>
<comment type="similarity">
    <text evidence="4 10">Belongs to the glycosyl hydrolase 13 family. GlgB subfamily.</text>
</comment>
<evidence type="ECO:0000256" key="9">
    <source>
        <dbReference type="ARBA" id="ARBA00023277"/>
    </source>
</evidence>
<evidence type="ECO:0000256" key="11">
    <source>
        <dbReference type="PIRSR" id="PIRSR000463-1"/>
    </source>
</evidence>
<name>A0A370HRT3_9HYPH</name>
<dbReference type="Proteomes" id="UP000254925">
    <property type="component" value="Unassembled WGS sequence"/>
</dbReference>
<evidence type="ECO:0000256" key="5">
    <source>
        <dbReference type="ARBA" id="ARBA00022600"/>
    </source>
</evidence>
<dbReference type="InterPro" id="IPR013783">
    <property type="entry name" value="Ig-like_fold"/>
</dbReference>
<dbReference type="FunFam" id="3.20.20.80:FF:000003">
    <property type="entry name" value="1,4-alpha-glucan branching enzyme GlgB"/>
    <property type="match status" value="1"/>
</dbReference>
<evidence type="ECO:0000256" key="1">
    <source>
        <dbReference type="ARBA" id="ARBA00000826"/>
    </source>
</evidence>
<feature type="active site" description="Proton donor" evidence="10 11">
    <location>
        <position position="484"/>
    </location>
</feature>
<comment type="subunit">
    <text evidence="10">Monomer.</text>
</comment>
<protein>
    <recommendedName>
        <fullName evidence="10">1,4-alpha-glucan branching enzyme GlgB</fullName>
        <ecNumber evidence="10">2.4.1.18</ecNumber>
    </recommendedName>
    <alternativeName>
        <fullName evidence="10">1,4-alpha-D-glucan:1,4-alpha-D-glucan 6-glucosyl-transferase</fullName>
    </alternativeName>
    <alternativeName>
        <fullName evidence="10">Alpha-(1-&gt;4)-glucan branching enzyme</fullName>
    </alternativeName>
    <alternativeName>
        <fullName evidence="10">Glycogen branching enzyme</fullName>
        <shortName evidence="10">BE</shortName>
    </alternativeName>
</protein>
<evidence type="ECO:0000313" key="13">
    <source>
        <dbReference type="EMBL" id="RDI61246.1"/>
    </source>
</evidence>
<keyword evidence="7 10" id="KW-0808">Transferase</keyword>
<evidence type="ECO:0000256" key="8">
    <source>
        <dbReference type="ARBA" id="ARBA00023056"/>
    </source>
</evidence>
<dbReference type="FunFam" id="2.60.40.1180:FF:000002">
    <property type="entry name" value="1,4-alpha-glucan branching enzyme GlgB"/>
    <property type="match status" value="1"/>
</dbReference>
<dbReference type="PANTHER" id="PTHR43651:SF3">
    <property type="entry name" value="1,4-ALPHA-GLUCAN-BRANCHING ENZYME"/>
    <property type="match status" value="1"/>
</dbReference>
<feature type="domain" description="Glycosyl hydrolase family 13 catalytic" evidence="12">
    <location>
        <begin position="272"/>
        <end position="636"/>
    </location>
</feature>
<dbReference type="EC" id="2.4.1.18" evidence="10"/>
<keyword evidence="6 10" id="KW-0328">Glycosyltransferase</keyword>
<dbReference type="InterPro" id="IPR037439">
    <property type="entry name" value="Branching_enzy"/>
</dbReference>
<dbReference type="Pfam" id="PF22019">
    <property type="entry name" value="GlgB_N"/>
    <property type="match status" value="1"/>
</dbReference>
<dbReference type="InterPro" id="IPR006048">
    <property type="entry name" value="A-amylase/branching_C"/>
</dbReference>
<dbReference type="PANTHER" id="PTHR43651">
    <property type="entry name" value="1,4-ALPHA-GLUCAN-BRANCHING ENZYME"/>
    <property type="match status" value="1"/>
</dbReference>
<reference evidence="13 14" key="1">
    <citation type="submission" date="2018-07" db="EMBL/GenBank/DDBJ databases">
        <title>Genomic Encyclopedia of Type Strains, Phase IV (KMG-IV): sequencing the most valuable type-strain genomes for metagenomic binning, comparative biology and taxonomic classification.</title>
        <authorList>
            <person name="Goeker M."/>
        </authorList>
    </citation>
    <scope>NUCLEOTIDE SEQUENCE [LARGE SCALE GENOMIC DNA]</scope>
    <source>
        <strain evidence="13 14">DSM 14364</strain>
    </source>
</reference>
<dbReference type="SUPFAM" id="SSF81296">
    <property type="entry name" value="E set domains"/>
    <property type="match status" value="2"/>
</dbReference>
<dbReference type="GO" id="GO:0005978">
    <property type="term" value="P:glycogen biosynthetic process"/>
    <property type="evidence" value="ECO:0007669"/>
    <property type="project" value="UniProtKB-UniRule"/>
</dbReference>
<dbReference type="GO" id="GO:0003844">
    <property type="term" value="F:1,4-alpha-glucan branching enzyme activity"/>
    <property type="evidence" value="ECO:0007669"/>
    <property type="project" value="UniProtKB-UniRule"/>
</dbReference>
<evidence type="ECO:0000256" key="7">
    <source>
        <dbReference type="ARBA" id="ARBA00022679"/>
    </source>
</evidence>
<proteinExistence type="inferred from homology"/>
<feature type="active site" description="Nucleophile" evidence="10 11">
    <location>
        <position position="431"/>
    </location>
</feature>
<dbReference type="InterPro" id="IPR014756">
    <property type="entry name" value="Ig_E-set"/>
</dbReference>
<keyword evidence="8 10" id="KW-0320">Glycogen biosynthesis</keyword>